<dbReference type="EnsemblPlants" id="OMERI03G18940.1">
    <property type="protein sequence ID" value="OMERI03G18940.1"/>
    <property type="gene ID" value="OMERI03G18940"/>
</dbReference>
<proteinExistence type="predicted"/>
<reference evidence="1" key="2">
    <citation type="submission" date="2018-05" db="EMBL/GenBank/DDBJ databases">
        <title>OmerRS3 (Oryza meridionalis Reference Sequence Version 3).</title>
        <authorList>
            <person name="Zhang J."/>
            <person name="Kudrna D."/>
            <person name="Lee S."/>
            <person name="Talag J."/>
            <person name="Welchert J."/>
            <person name="Wing R.A."/>
        </authorList>
    </citation>
    <scope>NUCLEOTIDE SEQUENCE [LARGE SCALE GENOMIC DNA]</scope>
    <source>
        <strain evidence="1">cv. OR44</strain>
    </source>
</reference>
<dbReference type="Proteomes" id="UP000008021">
    <property type="component" value="Chromosome 3"/>
</dbReference>
<keyword evidence="2" id="KW-1185">Reference proteome</keyword>
<reference evidence="1" key="1">
    <citation type="submission" date="2015-06" db="UniProtKB">
        <authorList>
            <consortium name="EnsemblPlants"/>
        </authorList>
    </citation>
    <scope>IDENTIFICATION</scope>
</reference>
<evidence type="ECO:0000313" key="1">
    <source>
        <dbReference type="EnsemblPlants" id="OMERI03G18940.1"/>
    </source>
</evidence>
<dbReference type="Gramene" id="OMERI03G18940.1">
    <property type="protein sequence ID" value="OMERI03G18940.1"/>
    <property type="gene ID" value="OMERI03G18940"/>
</dbReference>
<organism evidence="1">
    <name type="scientific">Oryza meridionalis</name>
    <dbReference type="NCBI Taxonomy" id="40149"/>
    <lineage>
        <taxon>Eukaryota</taxon>
        <taxon>Viridiplantae</taxon>
        <taxon>Streptophyta</taxon>
        <taxon>Embryophyta</taxon>
        <taxon>Tracheophyta</taxon>
        <taxon>Spermatophyta</taxon>
        <taxon>Magnoliopsida</taxon>
        <taxon>Liliopsida</taxon>
        <taxon>Poales</taxon>
        <taxon>Poaceae</taxon>
        <taxon>BOP clade</taxon>
        <taxon>Oryzoideae</taxon>
        <taxon>Oryzeae</taxon>
        <taxon>Oryzinae</taxon>
        <taxon>Oryza</taxon>
    </lineage>
</organism>
<accession>A0A0G2KBN9</accession>
<protein>
    <submittedName>
        <fullName evidence="1">Uncharacterized protein</fullName>
    </submittedName>
</protein>
<sequence length="9" mass="947">MVEGTLQIG</sequence>
<name>A0A0G2KBN9_9ORYZ</name>
<evidence type="ECO:0000313" key="2">
    <source>
        <dbReference type="Proteomes" id="UP000008021"/>
    </source>
</evidence>